<reference evidence="1 2" key="1">
    <citation type="submission" date="2013-10" db="EMBL/GenBank/DDBJ databases">
        <authorList>
            <person name="Ichikawa N."/>
            <person name="Kimura A."/>
            <person name="Ohji S."/>
            <person name="Hosoyama A."/>
            <person name="Fujita N."/>
        </authorList>
    </citation>
    <scope>NUCLEOTIDE SEQUENCE [LARGE SCALE GENOMIC DNA]</scope>
    <source>
        <strain evidence="1 2">NBRC 102217</strain>
    </source>
</reference>
<dbReference type="EMBL" id="BAUJ01000046">
    <property type="protein sequence ID" value="GAD90527.1"/>
    <property type="molecule type" value="Genomic_DNA"/>
</dbReference>
<protein>
    <submittedName>
        <fullName evidence="1">Uncharacterized protein</fullName>
    </submittedName>
</protein>
<organism evidence="1 2">
    <name type="scientific">Vibrio halioticoli NBRC 102217</name>
    <dbReference type="NCBI Taxonomy" id="1219072"/>
    <lineage>
        <taxon>Bacteria</taxon>
        <taxon>Pseudomonadati</taxon>
        <taxon>Pseudomonadota</taxon>
        <taxon>Gammaproteobacteria</taxon>
        <taxon>Vibrionales</taxon>
        <taxon>Vibrionaceae</taxon>
        <taxon>Vibrio</taxon>
    </lineage>
</organism>
<reference evidence="1 2" key="2">
    <citation type="submission" date="2013-11" db="EMBL/GenBank/DDBJ databases">
        <title>Whole genome shotgun sequence of Vibrio halioticoli NBRC 102217.</title>
        <authorList>
            <person name="Isaki S."/>
            <person name="Kimura A."/>
            <person name="Ohji S."/>
            <person name="Hosoyama A."/>
            <person name="Fujita N."/>
            <person name="Hashimoto M."/>
            <person name="Hosoyama Y."/>
            <person name="Yamazoe A."/>
        </authorList>
    </citation>
    <scope>NUCLEOTIDE SEQUENCE [LARGE SCALE GENOMIC DNA]</scope>
    <source>
        <strain evidence="1 2">NBRC 102217</strain>
    </source>
</reference>
<sequence>MANKRMGVLVNDYIVNDSIILNNVSVVSFLRISNINTVSSWLHKLGLLMKLIYIISIDNNLLIIICI</sequence>
<evidence type="ECO:0000313" key="2">
    <source>
        <dbReference type="Proteomes" id="UP000017800"/>
    </source>
</evidence>
<accession>V5FP21</accession>
<name>V5FP21_9VIBR</name>
<dbReference type="AlphaFoldDB" id="V5FP21"/>
<evidence type="ECO:0000313" key="1">
    <source>
        <dbReference type="EMBL" id="GAD90527.1"/>
    </source>
</evidence>
<comment type="caution">
    <text evidence="1">The sequence shown here is derived from an EMBL/GenBank/DDBJ whole genome shotgun (WGS) entry which is preliminary data.</text>
</comment>
<keyword evidence="2" id="KW-1185">Reference proteome</keyword>
<dbReference type="Proteomes" id="UP000017800">
    <property type="component" value="Unassembled WGS sequence"/>
</dbReference>
<proteinExistence type="predicted"/>
<gene>
    <name evidence="1" type="ORF">VHA01S_046_00360</name>
</gene>